<reference evidence="7 8" key="1">
    <citation type="submission" date="2019-06" db="EMBL/GenBank/DDBJ databases">
        <title>Draft genome of Aliikangiella marina GYP-15.</title>
        <authorList>
            <person name="Wang G."/>
        </authorList>
    </citation>
    <scope>NUCLEOTIDE SEQUENCE [LARGE SCALE GENOMIC DNA]</scope>
    <source>
        <strain evidence="7 8">GYP-15</strain>
    </source>
</reference>
<dbReference type="PANTHER" id="PTHR23427">
    <property type="entry name" value="SURFEIT LOCUS PROTEIN"/>
    <property type="match status" value="1"/>
</dbReference>
<keyword evidence="8" id="KW-1185">Reference proteome</keyword>
<comment type="subcellular location">
    <subcellularLocation>
        <location evidence="6">Cell membrane</location>
        <topology evidence="6">Multi-pass membrane protein</topology>
    </subcellularLocation>
    <subcellularLocation>
        <location evidence="1">Membrane</location>
    </subcellularLocation>
</comment>
<dbReference type="PROSITE" id="PS50895">
    <property type="entry name" value="SURF1"/>
    <property type="match status" value="1"/>
</dbReference>
<sequence>MKYTIRYSFGRFEIRVNLWYLMIFLVLQTILNELGFWQLNRAKEKQYRIAQLERGSQTVVTDLSSLTQQQIDQFQSVDLITELVGYHILLLDNKIDNKRSGYHVLHVAKDNISGKQFLVNRGWIYAGQDRDKLPEIELPDQSWQVSARIYPIAEEVISTASAQIEESRDYIRLPVLDKKSLTEIESRLSVELEPYVLRLNESSEAALKTNWMWTNMPPEKHLAYAVQWFALALALLIVSLIVSFKRKGD</sequence>
<evidence type="ECO:0000313" key="8">
    <source>
        <dbReference type="Proteomes" id="UP000317839"/>
    </source>
</evidence>
<dbReference type="CDD" id="cd06662">
    <property type="entry name" value="SURF1"/>
    <property type="match status" value="1"/>
</dbReference>
<evidence type="ECO:0000256" key="5">
    <source>
        <dbReference type="ARBA" id="ARBA00023136"/>
    </source>
</evidence>
<proteinExistence type="inferred from homology"/>
<comment type="caution">
    <text evidence="7">The sequence shown here is derived from an EMBL/GenBank/DDBJ whole genome shotgun (WGS) entry which is preliminary data.</text>
</comment>
<evidence type="ECO:0000256" key="4">
    <source>
        <dbReference type="ARBA" id="ARBA00022989"/>
    </source>
</evidence>
<keyword evidence="3 6" id="KW-0812">Transmembrane</keyword>
<dbReference type="AlphaFoldDB" id="A0A545T968"/>
<evidence type="ECO:0000256" key="6">
    <source>
        <dbReference type="RuleBase" id="RU363076"/>
    </source>
</evidence>
<name>A0A545T968_9GAMM</name>
<dbReference type="RefSeq" id="WP_142942468.1">
    <property type="nucleotide sequence ID" value="NZ_VIKR01000003.1"/>
</dbReference>
<accession>A0A545T968</accession>
<evidence type="ECO:0000256" key="2">
    <source>
        <dbReference type="ARBA" id="ARBA00007165"/>
    </source>
</evidence>
<keyword evidence="4 6" id="KW-1133">Transmembrane helix</keyword>
<feature type="transmembrane region" description="Helical" evidence="6">
    <location>
        <begin position="222"/>
        <end position="244"/>
    </location>
</feature>
<dbReference type="OrthoDB" id="9789940at2"/>
<dbReference type="GO" id="GO:0005886">
    <property type="term" value="C:plasma membrane"/>
    <property type="evidence" value="ECO:0007669"/>
    <property type="project" value="UniProtKB-SubCell"/>
</dbReference>
<evidence type="ECO:0000256" key="3">
    <source>
        <dbReference type="ARBA" id="ARBA00022692"/>
    </source>
</evidence>
<protein>
    <recommendedName>
        <fullName evidence="6">SURF1-like protein</fullName>
    </recommendedName>
</protein>
<dbReference type="EMBL" id="VIKR01000003">
    <property type="protein sequence ID" value="TQV73760.1"/>
    <property type="molecule type" value="Genomic_DNA"/>
</dbReference>
<evidence type="ECO:0000313" key="7">
    <source>
        <dbReference type="EMBL" id="TQV73760.1"/>
    </source>
</evidence>
<feature type="transmembrane region" description="Helical" evidence="6">
    <location>
        <begin position="18"/>
        <end position="39"/>
    </location>
</feature>
<dbReference type="Proteomes" id="UP000317839">
    <property type="component" value="Unassembled WGS sequence"/>
</dbReference>
<keyword evidence="5 6" id="KW-0472">Membrane</keyword>
<dbReference type="InterPro" id="IPR045214">
    <property type="entry name" value="Surf1/Surf4"/>
</dbReference>
<gene>
    <name evidence="7" type="ORF">FLL45_12890</name>
</gene>
<organism evidence="7 8">
    <name type="scientific">Aliikangiella marina</name>
    <dbReference type="NCBI Taxonomy" id="1712262"/>
    <lineage>
        <taxon>Bacteria</taxon>
        <taxon>Pseudomonadati</taxon>
        <taxon>Pseudomonadota</taxon>
        <taxon>Gammaproteobacteria</taxon>
        <taxon>Oceanospirillales</taxon>
        <taxon>Pleioneaceae</taxon>
        <taxon>Aliikangiella</taxon>
    </lineage>
</organism>
<evidence type="ECO:0000256" key="1">
    <source>
        <dbReference type="ARBA" id="ARBA00004370"/>
    </source>
</evidence>
<dbReference type="PANTHER" id="PTHR23427:SF2">
    <property type="entry name" value="SURFEIT LOCUS PROTEIN 1"/>
    <property type="match status" value="1"/>
</dbReference>
<comment type="similarity">
    <text evidence="2 6">Belongs to the SURF1 family.</text>
</comment>
<dbReference type="InterPro" id="IPR002994">
    <property type="entry name" value="Surf1/Shy1"/>
</dbReference>
<dbReference type="Pfam" id="PF02104">
    <property type="entry name" value="SURF1"/>
    <property type="match status" value="1"/>
</dbReference>
<keyword evidence="6" id="KW-1003">Cell membrane</keyword>